<sequence length="106" mass="12504">MVVIFRYYRENYIFSMYRFQIPHYRLKVYGSILVLWFLIISFVFSIYSFSSYALFIFHVFLAVVFFILGTLLKWGTDVLTFTTQLLLICAIWLAGSMDLGPLNLEG</sequence>
<evidence type="ECO:0000313" key="2">
    <source>
        <dbReference type="EMBL" id="PON35288.1"/>
    </source>
</evidence>
<feature type="transmembrane region" description="Helical" evidence="1">
    <location>
        <begin position="52"/>
        <end position="71"/>
    </location>
</feature>
<dbReference type="Proteomes" id="UP000237105">
    <property type="component" value="Unassembled WGS sequence"/>
</dbReference>
<dbReference type="AlphaFoldDB" id="A0A2P5AFH4"/>
<evidence type="ECO:0000256" key="1">
    <source>
        <dbReference type="SAM" id="Phobius"/>
    </source>
</evidence>
<reference evidence="3" key="1">
    <citation type="submission" date="2016-06" db="EMBL/GenBank/DDBJ databases">
        <title>Parallel loss of symbiosis genes in relatives of nitrogen-fixing non-legume Parasponia.</title>
        <authorList>
            <person name="Van Velzen R."/>
            <person name="Holmer R."/>
            <person name="Bu F."/>
            <person name="Rutten L."/>
            <person name="Van Zeijl A."/>
            <person name="Liu W."/>
            <person name="Santuari L."/>
            <person name="Cao Q."/>
            <person name="Sharma T."/>
            <person name="Shen D."/>
            <person name="Roswanjaya Y."/>
            <person name="Wardhani T."/>
            <person name="Kalhor M.S."/>
            <person name="Jansen J."/>
            <person name="Van den Hoogen J."/>
            <person name="Gungor B."/>
            <person name="Hartog M."/>
            <person name="Hontelez J."/>
            <person name="Verver J."/>
            <person name="Yang W.-C."/>
            <person name="Schijlen E."/>
            <person name="Repin R."/>
            <person name="Schilthuizen M."/>
            <person name="Schranz E."/>
            <person name="Heidstra R."/>
            <person name="Miyata K."/>
            <person name="Fedorova E."/>
            <person name="Kohlen W."/>
            <person name="Bisseling T."/>
            <person name="Smit S."/>
            <person name="Geurts R."/>
        </authorList>
    </citation>
    <scope>NUCLEOTIDE SEQUENCE [LARGE SCALE GENOMIC DNA]</scope>
    <source>
        <strain evidence="3">cv. WU1-14</strain>
    </source>
</reference>
<protein>
    <recommendedName>
        <fullName evidence="4">Transmembrane protein</fullName>
    </recommendedName>
</protein>
<name>A0A2P5AFH4_PARAD</name>
<proteinExistence type="predicted"/>
<organism evidence="2 3">
    <name type="scientific">Parasponia andersonii</name>
    <name type="common">Sponia andersonii</name>
    <dbReference type="NCBI Taxonomy" id="3476"/>
    <lineage>
        <taxon>Eukaryota</taxon>
        <taxon>Viridiplantae</taxon>
        <taxon>Streptophyta</taxon>
        <taxon>Embryophyta</taxon>
        <taxon>Tracheophyta</taxon>
        <taxon>Spermatophyta</taxon>
        <taxon>Magnoliopsida</taxon>
        <taxon>eudicotyledons</taxon>
        <taxon>Gunneridae</taxon>
        <taxon>Pentapetalae</taxon>
        <taxon>rosids</taxon>
        <taxon>fabids</taxon>
        <taxon>Rosales</taxon>
        <taxon>Cannabaceae</taxon>
        <taxon>Parasponia</taxon>
    </lineage>
</organism>
<keyword evidence="1" id="KW-1133">Transmembrane helix</keyword>
<evidence type="ECO:0008006" key="4">
    <source>
        <dbReference type="Google" id="ProtNLM"/>
    </source>
</evidence>
<gene>
    <name evidence="2" type="ORF">PanWU01x14_337660</name>
</gene>
<evidence type="ECO:0000313" key="3">
    <source>
        <dbReference type="Proteomes" id="UP000237105"/>
    </source>
</evidence>
<accession>A0A2P5AFH4</accession>
<feature type="transmembrane region" description="Helical" evidence="1">
    <location>
        <begin position="78"/>
        <end position="95"/>
    </location>
</feature>
<feature type="transmembrane region" description="Helical" evidence="1">
    <location>
        <begin position="26"/>
        <end position="46"/>
    </location>
</feature>
<keyword evidence="1" id="KW-0812">Transmembrane</keyword>
<dbReference type="EMBL" id="JXTB01000618">
    <property type="protein sequence ID" value="PON35288.1"/>
    <property type="molecule type" value="Genomic_DNA"/>
</dbReference>
<keyword evidence="3" id="KW-1185">Reference proteome</keyword>
<keyword evidence="1" id="KW-0472">Membrane</keyword>
<comment type="caution">
    <text evidence="2">The sequence shown here is derived from an EMBL/GenBank/DDBJ whole genome shotgun (WGS) entry which is preliminary data.</text>
</comment>